<sequence>MKKRLLLFTLLLSAAAMNVAQAQANETIFRNTGIRKSGGYAALSSKFTKINGSYANMSELYGGWFINRRLMIGVEGAATTNFIPVPLVNQTYPGNKMTYMYGQFGLMTEYVVASTKKVHFNVNLLTGSGFTLQYDRREFDDWDFDDWDEYDDDENANFFFVIEPGVQVEFNLLKWMRFSPGVSYRQTFNAKGNGLSDKDLSNISYNLTLKFGFF</sequence>
<comment type="caution">
    <text evidence="2">The sequence shown here is derived from an EMBL/GenBank/DDBJ whole genome shotgun (WGS) entry which is preliminary data.</text>
</comment>
<evidence type="ECO:0000313" key="3">
    <source>
        <dbReference type="Proteomes" id="UP000679725"/>
    </source>
</evidence>
<evidence type="ECO:0000313" key="2">
    <source>
        <dbReference type="EMBL" id="CAG5069220.1"/>
    </source>
</evidence>
<dbReference type="RefSeq" id="WP_215233303.1">
    <property type="nucleotide sequence ID" value="NZ_CAJRAU010000002.1"/>
</dbReference>
<evidence type="ECO:0008006" key="4">
    <source>
        <dbReference type="Google" id="ProtNLM"/>
    </source>
</evidence>
<dbReference type="Proteomes" id="UP000679725">
    <property type="component" value="Unassembled WGS sequence"/>
</dbReference>
<keyword evidence="1" id="KW-0732">Signal</keyword>
<accession>A0ABM8UP57</accession>
<evidence type="ECO:0000256" key="1">
    <source>
        <dbReference type="SAM" id="SignalP"/>
    </source>
</evidence>
<protein>
    <recommendedName>
        <fullName evidence="4">Outer membrane protein beta-barrel domain-containing protein</fullName>
    </recommendedName>
</protein>
<proteinExistence type="predicted"/>
<name>A0ABM8UP57_9BACT</name>
<keyword evidence="3" id="KW-1185">Reference proteome</keyword>
<gene>
    <name evidence="2" type="ORF">DYBT9623_01956</name>
</gene>
<feature type="chain" id="PRO_5046101427" description="Outer membrane protein beta-barrel domain-containing protein" evidence="1">
    <location>
        <begin position="23"/>
        <end position="214"/>
    </location>
</feature>
<reference evidence="2 3" key="1">
    <citation type="submission" date="2021-04" db="EMBL/GenBank/DDBJ databases">
        <authorList>
            <person name="Rodrigo-Torres L."/>
            <person name="Arahal R. D."/>
            <person name="Lucena T."/>
        </authorList>
    </citation>
    <scope>NUCLEOTIDE SEQUENCE [LARGE SCALE GENOMIC DNA]</scope>
    <source>
        <strain evidence="2 3">CECT 9623</strain>
    </source>
</reference>
<feature type="signal peptide" evidence="1">
    <location>
        <begin position="1"/>
        <end position="22"/>
    </location>
</feature>
<organism evidence="2 3">
    <name type="scientific">Dyadobacter linearis</name>
    <dbReference type="NCBI Taxonomy" id="2823330"/>
    <lineage>
        <taxon>Bacteria</taxon>
        <taxon>Pseudomonadati</taxon>
        <taxon>Bacteroidota</taxon>
        <taxon>Cytophagia</taxon>
        <taxon>Cytophagales</taxon>
        <taxon>Spirosomataceae</taxon>
        <taxon>Dyadobacter</taxon>
    </lineage>
</organism>
<dbReference type="EMBL" id="CAJRAU010000002">
    <property type="protein sequence ID" value="CAG5069220.1"/>
    <property type="molecule type" value="Genomic_DNA"/>
</dbReference>